<evidence type="ECO:0000256" key="6">
    <source>
        <dbReference type="ARBA" id="ARBA00022989"/>
    </source>
</evidence>
<evidence type="ECO:0000256" key="5">
    <source>
        <dbReference type="ARBA" id="ARBA00022737"/>
    </source>
</evidence>
<keyword evidence="8" id="KW-1015">Disulfide bond</keyword>
<feature type="non-terminal residue" evidence="12">
    <location>
        <position position="1"/>
    </location>
</feature>
<dbReference type="PANTHER" id="PTHR24369">
    <property type="entry name" value="ANTIGEN BSP, PUTATIVE-RELATED"/>
    <property type="match status" value="1"/>
</dbReference>
<keyword evidence="2" id="KW-0433">Leucine-rich repeat</keyword>
<dbReference type="Gene3D" id="2.60.40.10">
    <property type="entry name" value="Immunoglobulins"/>
    <property type="match status" value="1"/>
</dbReference>
<name>C3ZCV1_BRAFL</name>
<dbReference type="Gene3D" id="3.80.10.10">
    <property type="entry name" value="Ribonuclease Inhibitor"/>
    <property type="match status" value="1"/>
</dbReference>
<dbReference type="InParanoid" id="C3ZCV1"/>
<evidence type="ECO:0000256" key="7">
    <source>
        <dbReference type="ARBA" id="ARBA00023136"/>
    </source>
</evidence>
<dbReference type="FunFam" id="2.60.40.10:FF:000076">
    <property type="entry name" value="Leucine-rich repeat and Ig domain-containing 4"/>
    <property type="match status" value="1"/>
</dbReference>
<dbReference type="SUPFAM" id="SSF52058">
    <property type="entry name" value="L domain-like"/>
    <property type="match status" value="1"/>
</dbReference>
<dbReference type="InterPro" id="IPR036179">
    <property type="entry name" value="Ig-like_dom_sf"/>
</dbReference>
<dbReference type="InterPro" id="IPR003598">
    <property type="entry name" value="Ig_sub2"/>
</dbReference>
<keyword evidence="3" id="KW-0812">Transmembrane</keyword>
<protein>
    <recommendedName>
        <fullName evidence="11">Ig-like domain-containing protein</fullName>
    </recommendedName>
</protein>
<sequence length="185" mass="19604">ESAFNSSQGVKSLTLNNNSLNYLPGLIFAPLTFYGDPSEILLLDDNPWRCDCQMRDYSKWLQSASNIQTLTCDTPPRLHGTALRDVPVDQLTCDCPHLSSPNISTAGSTTVVTVTCCPVAAIIWTTPTGTKLSEDSDAPGISVSDDGALVIATATSAKSGTYTCLAANFMGKDQATVHLTVTGNQ</sequence>
<dbReference type="InterPro" id="IPR007110">
    <property type="entry name" value="Ig-like_dom"/>
</dbReference>
<evidence type="ECO:0000256" key="10">
    <source>
        <dbReference type="ARBA" id="ARBA00023319"/>
    </source>
</evidence>
<dbReference type="InterPro" id="IPR032675">
    <property type="entry name" value="LRR_dom_sf"/>
</dbReference>
<evidence type="ECO:0000256" key="4">
    <source>
        <dbReference type="ARBA" id="ARBA00022729"/>
    </source>
</evidence>
<proteinExistence type="predicted"/>
<comment type="subcellular location">
    <subcellularLocation>
        <location evidence="1">Membrane</location>
        <topology evidence="1">Single-pass membrane protein</topology>
    </subcellularLocation>
</comment>
<dbReference type="STRING" id="7739.C3ZCV1"/>
<evidence type="ECO:0000259" key="11">
    <source>
        <dbReference type="PROSITE" id="PS50835"/>
    </source>
</evidence>
<evidence type="ECO:0000256" key="2">
    <source>
        <dbReference type="ARBA" id="ARBA00022614"/>
    </source>
</evidence>
<keyword evidence="4" id="KW-0732">Signal</keyword>
<dbReference type="EMBL" id="GG666610">
    <property type="protein sequence ID" value="EEN49604.1"/>
    <property type="molecule type" value="Genomic_DNA"/>
</dbReference>
<feature type="domain" description="Ig-like" evidence="11">
    <location>
        <begin position="80"/>
        <end position="182"/>
    </location>
</feature>
<dbReference type="eggNOG" id="KOG0619">
    <property type="taxonomic scope" value="Eukaryota"/>
</dbReference>
<evidence type="ECO:0000256" key="3">
    <source>
        <dbReference type="ARBA" id="ARBA00022692"/>
    </source>
</evidence>
<dbReference type="InterPro" id="IPR000483">
    <property type="entry name" value="Cys-rich_flank_reg_C"/>
</dbReference>
<dbReference type="SMART" id="SM00408">
    <property type="entry name" value="IGc2"/>
    <property type="match status" value="1"/>
</dbReference>
<dbReference type="InterPro" id="IPR050541">
    <property type="entry name" value="LRR_TM_domain-containing"/>
</dbReference>
<dbReference type="InterPro" id="IPR003599">
    <property type="entry name" value="Ig_sub"/>
</dbReference>
<evidence type="ECO:0000313" key="12">
    <source>
        <dbReference type="EMBL" id="EEN49604.1"/>
    </source>
</evidence>
<evidence type="ECO:0000256" key="8">
    <source>
        <dbReference type="ARBA" id="ARBA00023157"/>
    </source>
</evidence>
<keyword evidence="5" id="KW-0677">Repeat</keyword>
<dbReference type="GO" id="GO:0016020">
    <property type="term" value="C:membrane"/>
    <property type="evidence" value="ECO:0007669"/>
    <property type="project" value="UniProtKB-SubCell"/>
</dbReference>
<keyword evidence="7" id="KW-0472">Membrane</keyword>
<dbReference type="SMART" id="SM00409">
    <property type="entry name" value="IG"/>
    <property type="match status" value="1"/>
</dbReference>
<gene>
    <name evidence="12" type="ORF">BRAFLDRAFT_88166</name>
</gene>
<keyword evidence="9" id="KW-0325">Glycoprotein</keyword>
<organism>
    <name type="scientific">Branchiostoma floridae</name>
    <name type="common">Florida lancelet</name>
    <name type="synonym">Amphioxus</name>
    <dbReference type="NCBI Taxonomy" id="7739"/>
    <lineage>
        <taxon>Eukaryota</taxon>
        <taxon>Metazoa</taxon>
        <taxon>Chordata</taxon>
        <taxon>Cephalochordata</taxon>
        <taxon>Leptocardii</taxon>
        <taxon>Amphioxiformes</taxon>
        <taxon>Branchiostomatidae</taxon>
        <taxon>Branchiostoma</taxon>
    </lineage>
</organism>
<keyword evidence="6" id="KW-1133">Transmembrane helix</keyword>
<dbReference type="InterPro" id="IPR013098">
    <property type="entry name" value="Ig_I-set"/>
</dbReference>
<dbReference type="PROSITE" id="PS50835">
    <property type="entry name" value="IG_LIKE"/>
    <property type="match status" value="1"/>
</dbReference>
<dbReference type="InterPro" id="IPR013783">
    <property type="entry name" value="Ig-like_fold"/>
</dbReference>
<accession>C3ZCV1</accession>
<dbReference type="Pfam" id="PF07679">
    <property type="entry name" value="I-set"/>
    <property type="match status" value="1"/>
</dbReference>
<dbReference type="SMART" id="SM00082">
    <property type="entry name" value="LRRCT"/>
    <property type="match status" value="1"/>
</dbReference>
<reference evidence="12" key="1">
    <citation type="journal article" date="2008" name="Nature">
        <title>The amphioxus genome and the evolution of the chordate karyotype.</title>
        <authorList>
            <consortium name="US DOE Joint Genome Institute (JGI-PGF)"/>
            <person name="Putnam N.H."/>
            <person name="Butts T."/>
            <person name="Ferrier D.E.K."/>
            <person name="Furlong R.F."/>
            <person name="Hellsten U."/>
            <person name="Kawashima T."/>
            <person name="Robinson-Rechavi M."/>
            <person name="Shoguchi E."/>
            <person name="Terry A."/>
            <person name="Yu J.-K."/>
            <person name="Benito-Gutierrez E.L."/>
            <person name="Dubchak I."/>
            <person name="Garcia-Fernandez J."/>
            <person name="Gibson-Brown J.J."/>
            <person name="Grigoriev I.V."/>
            <person name="Horton A.C."/>
            <person name="de Jong P.J."/>
            <person name="Jurka J."/>
            <person name="Kapitonov V.V."/>
            <person name="Kohara Y."/>
            <person name="Kuroki Y."/>
            <person name="Lindquist E."/>
            <person name="Lucas S."/>
            <person name="Osoegawa K."/>
            <person name="Pennacchio L.A."/>
            <person name="Salamov A.A."/>
            <person name="Satou Y."/>
            <person name="Sauka-Spengler T."/>
            <person name="Schmutz J."/>
            <person name="Shin-I T."/>
            <person name="Toyoda A."/>
            <person name="Bronner-Fraser M."/>
            <person name="Fujiyama A."/>
            <person name="Holland L.Z."/>
            <person name="Holland P.W.H."/>
            <person name="Satoh N."/>
            <person name="Rokhsar D.S."/>
        </authorList>
    </citation>
    <scope>NUCLEOTIDE SEQUENCE [LARGE SCALE GENOMIC DNA]</scope>
    <source>
        <strain evidence="12">S238N-H82</strain>
        <tissue evidence="12">Testes</tissue>
    </source>
</reference>
<dbReference type="AlphaFoldDB" id="C3ZCV1"/>
<dbReference type="SUPFAM" id="SSF48726">
    <property type="entry name" value="Immunoglobulin"/>
    <property type="match status" value="1"/>
</dbReference>
<evidence type="ECO:0000256" key="1">
    <source>
        <dbReference type="ARBA" id="ARBA00004167"/>
    </source>
</evidence>
<keyword evidence="10" id="KW-0393">Immunoglobulin domain</keyword>
<dbReference type="PANTHER" id="PTHR24369:SF210">
    <property type="entry name" value="CHAOPTIN-RELATED"/>
    <property type="match status" value="1"/>
</dbReference>
<evidence type="ECO:0000256" key="9">
    <source>
        <dbReference type="ARBA" id="ARBA00023180"/>
    </source>
</evidence>